<organism evidence="12 13">
    <name type="scientific">Kwoniella mangroviensis CBS 10435</name>
    <dbReference type="NCBI Taxonomy" id="1331196"/>
    <lineage>
        <taxon>Eukaryota</taxon>
        <taxon>Fungi</taxon>
        <taxon>Dikarya</taxon>
        <taxon>Basidiomycota</taxon>
        <taxon>Agaricomycotina</taxon>
        <taxon>Tremellomycetes</taxon>
        <taxon>Tremellales</taxon>
        <taxon>Cryptococcaceae</taxon>
        <taxon>Kwoniella</taxon>
    </lineage>
</organism>
<evidence type="ECO:0000256" key="2">
    <source>
        <dbReference type="ARBA" id="ARBA00005917"/>
    </source>
</evidence>
<evidence type="ECO:0000256" key="9">
    <source>
        <dbReference type="SAM" id="Coils"/>
    </source>
</evidence>
<dbReference type="STRING" id="1331196.A0A1B9IHQ2"/>
<dbReference type="GO" id="GO:0051301">
    <property type="term" value="P:cell division"/>
    <property type="evidence" value="ECO:0007669"/>
    <property type="project" value="UniProtKB-KW"/>
</dbReference>
<dbReference type="Pfam" id="PF02463">
    <property type="entry name" value="SMC_N"/>
    <property type="match status" value="1"/>
</dbReference>
<dbReference type="PIRSF" id="PIRSF005719">
    <property type="entry name" value="SMC"/>
    <property type="match status" value="1"/>
</dbReference>
<evidence type="ECO:0000256" key="7">
    <source>
        <dbReference type="ARBA" id="ARBA00023306"/>
    </source>
</evidence>
<dbReference type="GO" id="GO:0007059">
    <property type="term" value="P:chromosome segregation"/>
    <property type="evidence" value="ECO:0007669"/>
    <property type="project" value="UniProtKB-ARBA"/>
</dbReference>
<dbReference type="GO" id="GO:0005524">
    <property type="term" value="F:ATP binding"/>
    <property type="evidence" value="ECO:0007669"/>
    <property type="project" value="InterPro"/>
</dbReference>
<dbReference type="Pfam" id="PF06470">
    <property type="entry name" value="SMC_hinge"/>
    <property type="match status" value="1"/>
</dbReference>
<evidence type="ECO:0000256" key="6">
    <source>
        <dbReference type="ARBA" id="ARBA00023242"/>
    </source>
</evidence>
<dbReference type="GO" id="GO:0016887">
    <property type="term" value="F:ATP hydrolysis activity"/>
    <property type="evidence" value="ECO:0007669"/>
    <property type="project" value="InterPro"/>
</dbReference>
<evidence type="ECO:0000259" key="11">
    <source>
        <dbReference type="SMART" id="SM00968"/>
    </source>
</evidence>
<dbReference type="GO" id="GO:0005694">
    <property type="term" value="C:chromosome"/>
    <property type="evidence" value="ECO:0007669"/>
    <property type="project" value="InterPro"/>
</dbReference>
<dbReference type="GO" id="GO:0051276">
    <property type="term" value="P:chromosome organization"/>
    <property type="evidence" value="ECO:0007669"/>
    <property type="project" value="InterPro"/>
</dbReference>
<dbReference type="SMART" id="SM00968">
    <property type="entry name" value="SMC_hinge"/>
    <property type="match status" value="1"/>
</dbReference>
<dbReference type="InterPro" id="IPR036277">
    <property type="entry name" value="SMC_hinge_sf"/>
</dbReference>
<dbReference type="OrthoDB" id="431497at2759"/>
<dbReference type="InterPro" id="IPR003395">
    <property type="entry name" value="RecF/RecN/SMC_N"/>
</dbReference>
<protein>
    <recommendedName>
        <fullName evidence="8">Structural maintenance of chromosomes protein</fullName>
    </recommendedName>
</protein>
<evidence type="ECO:0000313" key="12">
    <source>
        <dbReference type="EMBL" id="OCF54914.1"/>
    </source>
</evidence>
<reference evidence="13" key="2">
    <citation type="submission" date="2013-12" db="EMBL/GenBank/DDBJ databases">
        <title>Evolution of pathogenesis and genome organization in the Tremellales.</title>
        <authorList>
            <person name="Cuomo C."/>
            <person name="Litvintseva A."/>
            <person name="Heitman J."/>
            <person name="Chen Y."/>
            <person name="Sun S."/>
            <person name="Springer D."/>
            <person name="Dromer F."/>
            <person name="Young S."/>
            <person name="Zeng Q."/>
            <person name="Chapman S."/>
            <person name="Gujja S."/>
            <person name="Saif S."/>
            <person name="Birren B."/>
        </authorList>
    </citation>
    <scope>NUCLEOTIDE SEQUENCE [LARGE SCALE GENOMIC DNA]</scope>
    <source>
        <strain evidence="13">CBS 10435</strain>
    </source>
</reference>
<keyword evidence="13" id="KW-1185">Reference proteome</keyword>
<dbReference type="InterPro" id="IPR010935">
    <property type="entry name" value="SMC_hinge"/>
</dbReference>
<dbReference type="Proteomes" id="UP000092583">
    <property type="component" value="Unassembled WGS sequence"/>
</dbReference>
<dbReference type="InterPro" id="IPR027417">
    <property type="entry name" value="P-loop_NTPase"/>
</dbReference>
<name>A0A1B9IHQ2_9TREE</name>
<dbReference type="GO" id="GO:0005634">
    <property type="term" value="C:nucleus"/>
    <property type="evidence" value="ECO:0007669"/>
    <property type="project" value="UniProtKB-SubCell"/>
</dbReference>
<keyword evidence="6 8" id="KW-0539">Nucleus</keyword>
<feature type="region of interest" description="Disordered" evidence="10">
    <location>
        <begin position="852"/>
        <end position="875"/>
    </location>
</feature>
<evidence type="ECO:0000256" key="3">
    <source>
        <dbReference type="ARBA" id="ARBA00022618"/>
    </source>
</evidence>
<evidence type="ECO:0000256" key="8">
    <source>
        <dbReference type="PIRNR" id="PIRNR005719"/>
    </source>
</evidence>
<feature type="coiled-coil region" evidence="9">
    <location>
        <begin position="512"/>
        <end position="567"/>
    </location>
</feature>
<comment type="subcellular location">
    <subcellularLocation>
        <location evidence="1 8">Nucleus</location>
    </subcellularLocation>
</comment>
<evidence type="ECO:0000256" key="5">
    <source>
        <dbReference type="ARBA" id="ARBA00023054"/>
    </source>
</evidence>
<dbReference type="SUPFAM" id="SSF75553">
    <property type="entry name" value="Smc hinge domain"/>
    <property type="match status" value="1"/>
</dbReference>
<keyword evidence="5 9" id="KW-0175">Coiled coil</keyword>
<accession>A0A1B9IHQ2</accession>
<dbReference type="FunFam" id="3.40.50.300:FF:000370">
    <property type="entry name" value="Structural maintenance of chromosomes 3"/>
    <property type="match status" value="1"/>
</dbReference>
<feature type="region of interest" description="Disordered" evidence="10">
    <location>
        <begin position="344"/>
        <end position="363"/>
    </location>
</feature>
<comment type="similarity">
    <text evidence="2">Belongs to the SMC family. SMC3 subfamily.</text>
</comment>
<dbReference type="Gene3D" id="3.30.70.1620">
    <property type="match status" value="1"/>
</dbReference>
<evidence type="ECO:0000256" key="1">
    <source>
        <dbReference type="ARBA" id="ARBA00004123"/>
    </source>
</evidence>
<gene>
    <name evidence="12" type="ORF">L486_07570</name>
</gene>
<dbReference type="FunFam" id="3.40.50.300:FF:000424">
    <property type="entry name" value="Structural maintenance of chromosomes 3"/>
    <property type="match status" value="1"/>
</dbReference>
<dbReference type="InterPro" id="IPR024704">
    <property type="entry name" value="SMC"/>
</dbReference>
<dbReference type="Gene3D" id="3.40.50.300">
    <property type="entry name" value="P-loop containing nucleotide triphosphate hydrolases"/>
    <property type="match status" value="2"/>
</dbReference>
<dbReference type="SUPFAM" id="SSF52540">
    <property type="entry name" value="P-loop containing nucleoside triphosphate hydrolases"/>
    <property type="match status" value="1"/>
</dbReference>
<feature type="domain" description="SMC hinge" evidence="11">
    <location>
        <begin position="621"/>
        <end position="733"/>
    </location>
</feature>
<dbReference type="EMBL" id="KI669468">
    <property type="protein sequence ID" value="OCF54914.1"/>
    <property type="molecule type" value="Genomic_DNA"/>
</dbReference>
<evidence type="ECO:0000256" key="10">
    <source>
        <dbReference type="SAM" id="MobiDB-lite"/>
    </source>
</evidence>
<feature type="coiled-coil region" evidence="9">
    <location>
        <begin position="1077"/>
        <end position="1125"/>
    </location>
</feature>
<evidence type="ECO:0000313" key="13">
    <source>
        <dbReference type="Proteomes" id="UP000092583"/>
    </source>
</evidence>
<evidence type="ECO:0000256" key="4">
    <source>
        <dbReference type="ARBA" id="ARBA00022776"/>
    </source>
</evidence>
<dbReference type="PANTHER" id="PTHR43977">
    <property type="entry name" value="STRUCTURAL MAINTENANCE OF CHROMOSOMES PROTEIN 3"/>
    <property type="match status" value="1"/>
</dbReference>
<dbReference type="CDD" id="cd03272">
    <property type="entry name" value="ABC_SMC3_euk"/>
    <property type="match status" value="1"/>
</dbReference>
<dbReference type="InterPro" id="IPR041741">
    <property type="entry name" value="SMC3_ABC_euk"/>
</dbReference>
<proteinExistence type="inferred from homology"/>
<keyword evidence="4" id="KW-0498">Mitosis</keyword>
<reference evidence="12 13" key="1">
    <citation type="submission" date="2013-07" db="EMBL/GenBank/DDBJ databases">
        <title>The Genome Sequence of Kwoniella mangroviensis CBS10435.</title>
        <authorList>
            <consortium name="The Broad Institute Genome Sequencing Platform"/>
            <person name="Cuomo C."/>
            <person name="Litvintseva A."/>
            <person name="Chen Y."/>
            <person name="Heitman J."/>
            <person name="Sun S."/>
            <person name="Springer D."/>
            <person name="Dromer F."/>
            <person name="Young S.K."/>
            <person name="Zeng Q."/>
            <person name="Gargeya S."/>
            <person name="Fitzgerald M."/>
            <person name="Abouelleil A."/>
            <person name="Alvarado L."/>
            <person name="Berlin A.M."/>
            <person name="Chapman S.B."/>
            <person name="Dewar J."/>
            <person name="Goldberg J."/>
            <person name="Griggs A."/>
            <person name="Gujja S."/>
            <person name="Hansen M."/>
            <person name="Howarth C."/>
            <person name="Imamovic A."/>
            <person name="Larimer J."/>
            <person name="McCowan C."/>
            <person name="Murphy C."/>
            <person name="Pearson M."/>
            <person name="Priest M."/>
            <person name="Roberts A."/>
            <person name="Saif S."/>
            <person name="Shea T."/>
            <person name="Sykes S."/>
            <person name="Wortman J."/>
            <person name="Nusbaum C."/>
            <person name="Birren B."/>
        </authorList>
    </citation>
    <scope>NUCLEOTIDE SEQUENCE [LARGE SCALE GENOMIC DNA]</scope>
    <source>
        <strain evidence="12 13">CBS 10435</strain>
    </source>
</reference>
<keyword evidence="3" id="KW-0132">Cell division</keyword>
<keyword evidence="7" id="KW-0131">Cell cycle</keyword>
<sequence>MWRPGIAVSYVTTWLTRVDEHEVEWTASLTGDFPSDAFDHQLNSTLLSSFLLVTHLSPRQHLRYLTNSCPGGAVVAQDVHQNHNDSGYVPCLPLPSFVTGELTSPFIGFKSYRDQVAVDPFSPAHNVVVGRNGSGKSNFFSAIRFVLSDQYTKMNREERQRLLHEGTSTTTTLSAYVEIVFDNSDGRFPTGRSELVLRRTIGLKKDEYSLDRKSASRSEVDQLLEAAGFSKSNPYYIVPQGRITHLTNMTDKERLRLLKDVAGTEVYEQKRAESTRLMEETDTKRDKIAEILVTIEDRLNELDEEKQDLKDYQEKDRERRCLEYALHQRDLEDVTVALDKVEEERREDIHDSNTKRKEFNDKEEQVQKYEESLTTAKHALSTTQLALRQYEAEMADLVRARTEIECVIADFTTAGEAGEQRRAEVAEELRSLEERIEEASERLDELIIDAERRIAEERQARETLETTQSKLAVLFAKQGRAQQFNTKAARDRYLQGEIQSLRDYETDQQTRVDSLRTDVENAKDQLTEVMARSRERSRQEDERRDNLRRMAEEVTTLRGNLDGMQERRKELWREDGKLGQTVSNAKSEMDSAERSILGMMDKDTSNGLRAVRTIAKRLNLDGVYGPLYELLEVSDKYKTAVEVTAGNSLFHVVVDNDDTVTKLLEVMNREKSGRVTFMPLNRLKSQQVIYPKANDALPMIQKIQFDRQYIMAFEQVFGRTIICEDLQTAAQYTRSHNLNAVTIEGDRVDRKGALTGGYHDVRRSRLDPVKAAKKWRTTYETDSERHREVKEGIAKLEQDISRAMGQIQVLEAKRKQSVDGRNVLATQRDLTARDEEGAKERVNKLEQALEDAEGELRDARSKRASYEEESRTPMRQRLTDEEVTQLEDLTQDAEEQKKALLEATQARTKVTGERNRLEIELTESLRRRREELRARLDQMEGDAGSGVLQAGEVELRNAELRNLIRSIEDLSEQVTESENRIEEVTSEITKLTENLDKVQSEQLENTRAIMRVQKNAERYLTKRQTLINRREECNNKIRDLGVLPEEAFTKYMDQSPNKIVKRLHKVTEGLKKYAHVNKKAFEQYNNFTKQRDELLARREELDESAEKIEELIVTLDQRKDEAIERTFKQVSRYFEEVFEKLVPAGRGELVMQKRIEGYIDEESEESGPVGREKSEIDNYTGVSIRVSFNSKADEGQRIQQLSGGQKSLVALALVFSIQKCDPAPFYLFDEIDANLDAQYRTAVASMIHDLSSKAQFITTTFKSEMLAQADKFYGVIFDSQKVSNIVVIDKTSASDFVETSAQVGQI</sequence>
<feature type="compositionally biased region" description="Basic and acidic residues" evidence="10">
    <location>
        <begin position="854"/>
        <end position="875"/>
    </location>
</feature>
<dbReference type="Gene3D" id="1.20.1060.20">
    <property type="match status" value="1"/>
</dbReference>